<protein>
    <submittedName>
        <fullName evidence="2">Phenylacetate-CoA ligase</fullName>
        <ecNumber evidence="2">6.2.1.30</ecNumber>
    </submittedName>
</protein>
<evidence type="ECO:0000259" key="1">
    <source>
        <dbReference type="Pfam" id="PF00501"/>
    </source>
</evidence>
<dbReference type="InterPro" id="IPR053158">
    <property type="entry name" value="CapK_Type1_Caps_Biosynth"/>
</dbReference>
<gene>
    <name evidence="2" type="ORF">FHS28_004724</name>
</gene>
<dbReference type="InterPro" id="IPR042099">
    <property type="entry name" value="ANL_N_sf"/>
</dbReference>
<dbReference type="EMBL" id="JACHXO010000011">
    <property type="protein sequence ID" value="MBB3197297.1"/>
    <property type="molecule type" value="Genomic_DNA"/>
</dbReference>
<dbReference type="PANTHER" id="PTHR36932">
    <property type="entry name" value="CAPSULAR POLYSACCHARIDE BIOSYNTHESIS PROTEIN"/>
    <property type="match status" value="1"/>
</dbReference>
<accession>A0ABR6GYV3</accession>
<dbReference type="EC" id="6.2.1.30" evidence="2"/>
<proteinExistence type="predicted"/>
<evidence type="ECO:0000313" key="2">
    <source>
        <dbReference type="EMBL" id="MBB3197297.1"/>
    </source>
</evidence>
<dbReference type="SUPFAM" id="SSF56801">
    <property type="entry name" value="Acetyl-CoA synthetase-like"/>
    <property type="match status" value="1"/>
</dbReference>
<organism evidence="2 3">
    <name type="scientific">Roseateles terrae</name>
    <dbReference type="NCBI Taxonomy" id="431060"/>
    <lineage>
        <taxon>Bacteria</taxon>
        <taxon>Pseudomonadati</taxon>
        <taxon>Pseudomonadota</taxon>
        <taxon>Betaproteobacteria</taxon>
        <taxon>Burkholderiales</taxon>
        <taxon>Sphaerotilaceae</taxon>
        <taxon>Roseateles</taxon>
    </lineage>
</organism>
<dbReference type="InterPro" id="IPR000873">
    <property type="entry name" value="AMP-dep_synth/lig_dom"/>
</dbReference>
<sequence length="452" mass="49483">MTGMPLRAEDLAFCPTLTEAGQRMLDFLREHPAAPRYTNQSGHRLLADEVQALRGFVDEVKTARVGWPGDGVPDWLPDFVAQTCREVPAYRELPTLSGGFTSLPTTRRADLATDIARYVPDPVPLDRMINFRTTGTTGTPLLIASHPVVASRYLAFHLRALRRAGIEPRHGRGQVGVVLLGVQKRCFTYVSVTPLMDESGLAKINLHPDDWRHPDDRTAYLDALDAEVIAGDPLSFGELLTLPLRTRPRALLSVGMTLSPGLRETLQQRFGCPVLDLYSMNEAGPIAVYDEALRGHLLLQPRLYVEILDAQGRPVPEGARGEITLTGGFNFCLPLLRYRTGDHAALEHTDEGPVLKGLMGRAPVRFRSAGGDWINNIDVTHALAPWPLTQYALHQGNDGALRLRLTPAALHHGPALTAALAHLLGPLPVTVEPLHADDKVLQYTSDLEACGP</sequence>
<name>A0ABR6GYV3_9BURK</name>
<dbReference type="Gene3D" id="3.40.50.12780">
    <property type="entry name" value="N-terminal domain of ligase-like"/>
    <property type="match status" value="1"/>
</dbReference>
<dbReference type="GO" id="GO:0047475">
    <property type="term" value="F:phenylacetate-CoA ligase activity"/>
    <property type="evidence" value="ECO:0007669"/>
    <property type="project" value="UniProtKB-EC"/>
</dbReference>
<dbReference type="PANTHER" id="PTHR36932:SF1">
    <property type="entry name" value="CAPSULAR POLYSACCHARIDE BIOSYNTHESIS PROTEIN"/>
    <property type="match status" value="1"/>
</dbReference>
<feature type="domain" description="AMP-dependent synthetase/ligase" evidence="1">
    <location>
        <begin position="219"/>
        <end position="327"/>
    </location>
</feature>
<evidence type="ECO:0000313" key="3">
    <source>
        <dbReference type="Proteomes" id="UP000574369"/>
    </source>
</evidence>
<reference evidence="2 3" key="1">
    <citation type="submission" date="2020-08" db="EMBL/GenBank/DDBJ databases">
        <title>Genomic Encyclopedia of Type Strains, Phase III (KMG-III): the genomes of soil and plant-associated and newly described type strains.</title>
        <authorList>
            <person name="Whitman W."/>
        </authorList>
    </citation>
    <scope>NUCLEOTIDE SEQUENCE [LARGE SCALE GENOMIC DNA]</scope>
    <source>
        <strain evidence="2 3">CECT 7247</strain>
    </source>
</reference>
<dbReference type="Proteomes" id="UP000574369">
    <property type="component" value="Unassembled WGS sequence"/>
</dbReference>
<keyword evidence="2" id="KW-0436">Ligase</keyword>
<comment type="caution">
    <text evidence="2">The sequence shown here is derived from an EMBL/GenBank/DDBJ whole genome shotgun (WGS) entry which is preliminary data.</text>
</comment>
<keyword evidence="3" id="KW-1185">Reference proteome</keyword>
<dbReference type="Pfam" id="PF00501">
    <property type="entry name" value="AMP-binding"/>
    <property type="match status" value="1"/>
</dbReference>